<evidence type="ECO:0000313" key="2">
    <source>
        <dbReference type="EMBL" id="GBP57872.1"/>
    </source>
</evidence>
<feature type="compositionally biased region" description="Basic and acidic residues" evidence="1">
    <location>
        <begin position="1"/>
        <end position="17"/>
    </location>
</feature>
<dbReference type="Proteomes" id="UP000299102">
    <property type="component" value="Unassembled WGS sequence"/>
</dbReference>
<organism evidence="2 3">
    <name type="scientific">Eumeta variegata</name>
    <name type="common">Bagworm moth</name>
    <name type="synonym">Eumeta japonica</name>
    <dbReference type="NCBI Taxonomy" id="151549"/>
    <lineage>
        <taxon>Eukaryota</taxon>
        <taxon>Metazoa</taxon>
        <taxon>Ecdysozoa</taxon>
        <taxon>Arthropoda</taxon>
        <taxon>Hexapoda</taxon>
        <taxon>Insecta</taxon>
        <taxon>Pterygota</taxon>
        <taxon>Neoptera</taxon>
        <taxon>Endopterygota</taxon>
        <taxon>Lepidoptera</taxon>
        <taxon>Glossata</taxon>
        <taxon>Ditrysia</taxon>
        <taxon>Tineoidea</taxon>
        <taxon>Psychidae</taxon>
        <taxon>Oiketicinae</taxon>
        <taxon>Eumeta</taxon>
    </lineage>
</organism>
<evidence type="ECO:0000256" key="1">
    <source>
        <dbReference type="SAM" id="MobiDB-lite"/>
    </source>
</evidence>
<sequence>MEKNFTRSSKLDEDVGRPPKTPPINNVANMFLQSEVPHEEIVSAGNNFFAAMEGGGVTSTLHTLRYEIVVRSAANAIIHLAKRQQLNVHIGQITRYRSGYE</sequence>
<reference evidence="2 3" key="1">
    <citation type="journal article" date="2019" name="Commun. Biol.">
        <title>The bagworm genome reveals a unique fibroin gene that provides high tensile strength.</title>
        <authorList>
            <person name="Kono N."/>
            <person name="Nakamura H."/>
            <person name="Ohtoshi R."/>
            <person name="Tomita M."/>
            <person name="Numata K."/>
            <person name="Arakawa K."/>
        </authorList>
    </citation>
    <scope>NUCLEOTIDE SEQUENCE [LARGE SCALE GENOMIC DNA]</scope>
</reference>
<dbReference type="EMBL" id="BGZK01000721">
    <property type="protein sequence ID" value="GBP57872.1"/>
    <property type="molecule type" value="Genomic_DNA"/>
</dbReference>
<proteinExistence type="predicted"/>
<name>A0A4C1X4H5_EUMVA</name>
<accession>A0A4C1X4H5</accession>
<dbReference type="AlphaFoldDB" id="A0A4C1X4H5"/>
<gene>
    <name evidence="2" type="ORF">EVAR_41542_1</name>
</gene>
<dbReference type="OrthoDB" id="8195485at2759"/>
<comment type="caution">
    <text evidence="2">The sequence shown here is derived from an EMBL/GenBank/DDBJ whole genome shotgun (WGS) entry which is preliminary data.</text>
</comment>
<evidence type="ECO:0000313" key="3">
    <source>
        <dbReference type="Proteomes" id="UP000299102"/>
    </source>
</evidence>
<protein>
    <submittedName>
        <fullName evidence="2">Uncharacterized protein</fullName>
    </submittedName>
</protein>
<keyword evidence="3" id="KW-1185">Reference proteome</keyword>
<feature type="region of interest" description="Disordered" evidence="1">
    <location>
        <begin position="1"/>
        <end position="25"/>
    </location>
</feature>